<dbReference type="SUPFAM" id="SSF88659">
    <property type="entry name" value="Sigma3 and sigma4 domains of RNA polymerase sigma factors"/>
    <property type="match status" value="1"/>
</dbReference>
<dbReference type="RefSeq" id="WP_196396291.1">
    <property type="nucleotide sequence ID" value="NZ_JADNYM010000008.1"/>
</dbReference>
<dbReference type="InterPro" id="IPR013325">
    <property type="entry name" value="RNA_pol_sigma_r2"/>
</dbReference>
<feature type="domain" description="RNA polymerase sigma-70 region 2" evidence="6">
    <location>
        <begin position="56"/>
        <end position="117"/>
    </location>
</feature>
<dbReference type="GO" id="GO:0006352">
    <property type="term" value="P:DNA-templated transcription initiation"/>
    <property type="evidence" value="ECO:0007669"/>
    <property type="project" value="InterPro"/>
</dbReference>
<proteinExistence type="inferred from homology"/>
<dbReference type="Gene3D" id="1.10.10.10">
    <property type="entry name" value="Winged helix-like DNA-binding domain superfamily/Winged helix DNA-binding domain"/>
    <property type="match status" value="1"/>
</dbReference>
<gene>
    <name evidence="8" type="ORF">IV500_08130</name>
</gene>
<dbReference type="InterPro" id="IPR014284">
    <property type="entry name" value="RNA_pol_sigma-70_dom"/>
</dbReference>
<evidence type="ECO:0000259" key="7">
    <source>
        <dbReference type="Pfam" id="PF04545"/>
    </source>
</evidence>
<dbReference type="NCBIfam" id="TIGR02937">
    <property type="entry name" value="sigma70-ECF"/>
    <property type="match status" value="1"/>
</dbReference>
<dbReference type="Pfam" id="PF04545">
    <property type="entry name" value="Sigma70_r4"/>
    <property type="match status" value="1"/>
</dbReference>
<dbReference type="SUPFAM" id="SSF88946">
    <property type="entry name" value="Sigma2 domain of RNA polymerase sigma factors"/>
    <property type="match status" value="1"/>
</dbReference>
<evidence type="ECO:0000256" key="3">
    <source>
        <dbReference type="ARBA" id="ARBA00023082"/>
    </source>
</evidence>
<protein>
    <submittedName>
        <fullName evidence="8">Sigma-70 family RNA polymerase sigma factor</fullName>
    </submittedName>
</protein>
<dbReference type="CDD" id="cd06171">
    <property type="entry name" value="Sigma70_r4"/>
    <property type="match status" value="1"/>
</dbReference>
<dbReference type="InterPro" id="IPR007630">
    <property type="entry name" value="RNA_pol_sigma70_r4"/>
</dbReference>
<feature type="domain" description="RNA polymerase sigma-70 region 4" evidence="7">
    <location>
        <begin position="156"/>
        <end position="203"/>
    </location>
</feature>
<dbReference type="InterPro" id="IPR013324">
    <property type="entry name" value="RNA_pol_sigma_r3/r4-like"/>
</dbReference>
<dbReference type="InterPro" id="IPR036388">
    <property type="entry name" value="WH-like_DNA-bd_sf"/>
</dbReference>
<accession>A0A931CNT7</accession>
<keyword evidence="4" id="KW-0238">DNA-binding</keyword>
<dbReference type="PANTHER" id="PTHR43133">
    <property type="entry name" value="RNA POLYMERASE ECF-TYPE SIGMA FACTO"/>
    <property type="match status" value="1"/>
</dbReference>
<evidence type="ECO:0000256" key="1">
    <source>
        <dbReference type="ARBA" id="ARBA00010641"/>
    </source>
</evidence>
<comment type="similarity">
    <text evidence="1">Belongs to the sigma-70 factor family. ECF subfamily.</text>
</comment>
<evidence type="ECO:0000313" key="9">
    <source>
        <dbReference type="Proteomes" id="UP000655366"/>
    </source>
</evidence>
<sequence>MSVPPTPPAPDPSVSPWDEIEERPQQVGVRALTGLLGRIAEGDNDAFEEFFVHTNKKVFATIRAILVSTELSEDASQDVYIQVWETADRFDPARGSVMSWLMTIARRRAVDHVRAEQSHRNRQTRFASASHSTDHDVVAEAVTTIFEAEDVNRHLLSLSARQHAAINLAFFDGLTYAEVANILNVPLPTVKSRIRDSIFKLRHAMTEPSSTGKSRCVKTRRGSDGASYCCPHLSDSRVTPHPA</sequence>
<comment type="caution">
    <text evidence="8">The sequence shown here is derived from an EMBL/GenBank/DDBJ whole genome shotgun (WGS) entry which is preliminary data.</text>
</comment>
<dbReference type="InterPro" id="IPR007627">
    <property type="entry name" value="RNA_pol_sigma70_r2"/>
</dbReference>
<dbReference type="PANTHER" id="PTHR43133:SF66">
    <property type="entry name" value="ECF RNA POLYMERASE SIGMA FACTOR SIGK"/>
    <property type="match status" value="1"/>
</dbReference>
<keyword evidence="3" id="KW-0731">Sigma factor</keyword>
<dbReference type="EMBL" id="JADNYM010000008">
    <property type="protein sequence ID" value="MBG0739356.1"/>
    <property type="molecule type" value="Genomic_DNA"/>
</dbReference>
<evidence type="ECO:0000256" key="2">
    <source>
        <dbReference type="ARBA" id="ARBA00023015"/>
    </source>
</evidence>
<dbReference type="Proteomes" id="UP000655366">
    <property type="component" value="Unassembled WGS sequence"/>
</dbReference>
<dbReference type="AlphaFoldDB" id="A0A931CNT7"/>
<name>A0A931CNT7_9MICC</name>
<dbReference type="GO" id="GO:0003677">
    <property type="term" value="F:DNA binding"/>
    <property type="evidence" value="ECO:0007669"/>
    <property type="project" value="UniProtKB-KW"/>
</dbReference>
<keyword evidence="9" id="KW-1185">Reference proteome</keyword>
<dbReference type="GO" id="GO:0016987">
    <property type="term" value="F:sigma factor activity"/>
    <property type="evidence" value="ECO:0007669"/>
    <property type="project" value="UniProtKB-KW"/>
</dbReference>
<evidence type="ECO:0000256" key="5">
    <source>
        <dbReference type="ARBA" id="ARBA00023163"/>
    </source>
</evidence>
<keyword evidence="5" id="KW-0804">Transcription</keyword>
<dbReference type="Gene3D" id="1.10.1740.10">
    <property type="match status" value="1"/>
</dbReference>
<dbReference type="Pfam" id="PF04542">
    <property type="entry name" value="Sigma70_r2"/>
    <property type="match status" value="1"/>
</dbReference>
<evidence type="ECO:0000259" key="6">
    <source>
        <dbReference type="Pfam" id="PF04542"/>
    </source>
</evidence>
<dbReference type="InterPro" id="IPR039425">
    <property type="entry name" value="RNA_pol_sigma-70-like"/>
</dbReference>
<evidence type="ECO:0000256" key="4">
    <source>
        <dbReference type="ARBA" id="ARBA00023125"/>
    </source>
</evidence>
<evidence type="ECO:0000313" key="8">
    <source>
        <dbReference type="EMBL" id="MBG0739356.1"/>
    </source>
</evidence>
<organism evidence="8 9">
    <name type="scientific">Arthrobacter terrae</name>
    <dbReference type="NCBI Taxonomy" id="2935737"/>
    <lineage>
        <taxon>Bacteria</taxon>
        <taxon>Bacillati</taxon>
        <taxon>Actinomycetota</taxon>
        <taxon>Actinomycetes</taxon>
        <taxon>Micrococcales</taxon>
        <taxon>Micrococcaceae</taxon>
        <taxon>Arthrobacter</taxon>
    </lineage>
</organism>
<reference evidence="8 9" key="1">
    <citation type="submission" date="2020-11" db="EMBL/GenBank/DDBJ databases">
        <title>Arthrobacter antarcticus sp. nov., isolated from Antarctic Soil.</title>
        <authorList>
            <person name="Li J."/>
        </authorList>
    </citation>
    <scope>NUCLEOTIDE SEQUENCE [LARGE SCALE GENOMIC DNA]</scope>
    <source>
        <strain evidence="8 9">Z1-20</strain>
    </source>
</reference>
<keyword evidence="2" id="KW-0805">Transcription regulation</keyword>